<dbReference type="EMBL" id="SCKG01000018">
    <property type="protein sequence ID" value="TDH00517.1"/>
    <property type="molecule type" value="Genomic_DNA"/>
</dbReference>
<evidence type="ECO:0000256" key="11">
    <source>
        <dbReference type="SAM" id="Phobius"/>
    </source>
</evidence>
<evidence type="ECO:0000256" key="3">
    <source>
        <dbReference type="ARBA" id="ARBA00010241"/>
    </source>
</evidence>
<organism evidence="14 15">
    <name type="scientific">Perca flavescens</name>
    <name type="common">American yellow perch</name>
    <name type="synonym">Morone flavescens</name>
    <dbReference type="NCBI Taxonomy" id="8167"/>
    <lineage>
        <taxon>Eukaryota</taxon>
        <taxon>Metazoa</taxon>
        <taxon>Chordata</taxon>
        <taxon>Craniata</taxon>
        <taxon>Vertebrata</taxon>
        <taxon>Euteleostomi</taxon>
        <taxon>Actinopterygii</taxon>
        <taxon>Neopterygii</taxon>
        <taxon>Teleostei</taxon>
        <taxon>Neoteleostei</taxon>
        <taxon>Acanthomorphata</taxon>
        <taxon>Eupercaria</taxon>
        <taxon>Perciformes</taxon>
        <taxon>Percoidei</taxon>
        <taxon>Percidae</taxon>
        <taxon>Percinae</taxon>
        <taxon>Perca</taxon>
    </lineage>
</organism>
<dbReference type="Proteomes" id="UP000295070">
    <property type="component" value="Chromosome 18"/>
</dbReference>
<evidence type="ECO:0000256" key="9">
    <source>
        <dbReference type="ARBA" id="ARBA00023207"/>
    </source>
</evidence>
<dbReference type="AlphaFoldDB" id="A0A484C9Z1"/>
<keyword evidence="9" id="KW-0357">Heparan sulfate</keyword>
<evidence type="ECO:0000259" key="13">
    <source>
        <dbReference type="Pfam" id="PF01034"/>
    </source>
</evidence>
<keyword evidence="7 11" id="KW-0472">Membrane</keyword>
<feature type="compositionally biased region" description="Low complexity" evidence="10">
    <location>
        <begin position="38"/>
        <end position="49"/>
    </location>
</feature>
<keyword evidence="6 11" id="KW-1133">Transmembrane helix</keyword>
<evidence type="ECO:0000256" key="12">
    <source>
        <dbReference type="SAM" id="SignalP"/>
    </source>
</evidence>
<evidence type="ECO:0000256" key="7">
    <source>
        <dbReference type="ARBA" id="ARBA00023136"/>
    </source>
</evidence>
<feature type="chain" id="PRO_5019800913" description="Syndecan/Neurexin domain-containing protein" evidence="12">
    <location>
        <begin position="21"/>
        <end position="167"/>
    </location>
</feature>
<feature type="signal peptide" evidence="12">
    <location>
        <begin position="1"/>
        <end position="20"/>
    </location>
</feature>
<evidence type="ECO:0000256" key="6">
    <source>
        <dbReference type="ARBA" id="ARBA00022989"/>
    </source>
</evidence>
<comment type="similarity">
    <text evidence="2">Belongs to the syndecan proteoglycan family.</text>
</comment>
<dbReference type="PANTHER" id="PTHR10915">
    <property type="entry name" value="SYNDECAN"/>
    <property type="match status" value="1"/>
</dbReference>
<evidence type="ECO:0000256" key="4">
    <source>
        <dbReference type="ARBA" id="ARBA00022692"/>
    </source>
</evidence>
<feature type="region of interest" description="Disordered" evidence="10">
    <location>
        <begin position="33"/>
        <end position="58"/>
    </location>
</feature>
<evidence type="ECO:0000256" key="1">
    <source>
        <dbReference type="ARBA" id="ARBA00004479"/>
    </source>
</evidence>
<gene>
    <name evidence="14" type="ORF">EPR50_G00189290</name>
</gene>
<dbReference type="GO" id="GO:0009986">
    <property type="term" value="C:cell surface"/>
    <property type="evidence" value="ECO:0007669"/>
    <property type="project" value="TreeGrafter"/>
</dbReference>
<dbReference type="InterPro" id="IPR001050">
    <property type="entry name" value="Syndecan"/>
</dbReference>
<comment type="similarity">
    <text evidence="3">Belongs to the neurexin family.</text>
</comment>
<comment type="caution">
    <text evidence="14">The sequence shown here is derived from an EMBL/GenBank/DDBJ whole genome shotgun (WGS) entry which is preliminary data.</text>
</comment>
<sequence>MGISVSFLFLALGLIHPINMSFPVLPEDLEGSGYDLESSGSGDWSQQGGMENSKYHPNSEDVRTFTANAVGGTKNTLHASSVLNFDGAHKDNGSGFVVVANSKSFLENKEIFAALIAGGVTGVALAAALAALLIYRWQKKDNGGYILGQQRASDVDYYRPDRAQVVV</sequence>
<evidence type="ECO:0000256" key="10">
    <source>
        <dbReference type="SAM" id="MobiDB-lite"/>
    </source>
</evidence>
<keyword evidence="8" id="KW-0325">Glycoprotein</keyword>
<protein>
    <recommendedName>
        <fullName evidence="13">Syndecan/Neurexin domain-containing protein</fullName>
    </recommendedName>
</protein>
<evidence type="ECO:0000256" key="5">
    <source>
        <dbReference type="ARBA" id="ARBA00022974"/>
    </source>
</evidence>
<keyword evidence="4 11" id="KW-0812">Transmembrane</keyword>
<comment type="subcellular location">
    <subcellularLocation>
        <location evidence="1">Membrane</location>
        <topology evidence="1">Single-pass type I membrane protein</topology>
    </subcellularLocation>
</comment>
<reference evidence="14 15" key="1">
    <citation type="submission" date="2019-01" db="EMBL/GenBank/DDBJ databases">
        <title>A chromosome-scale genome assembly of the yellow perch, Perca flavescens.</title>
        <authorList>
            <person name="Feron R."/>
            <person name="Morvezen R."/>
            <person name="Bestin A."/>
            <person name="Haffray P."/>
            <person name="Klopp C."/>
            <person name="Zahm M."/>
            <person name="Cabau C."/>
            <person name="Roques C."/>
            <person name="Donnadieu C."/>
            <person name="Bouchez O."/>
            <person name="Christie M."/>
            <person name="Larson W."/>
            <person name="Guiguen Y."/>
        </authorList>
    </citation>
    <scope>NUCLEOTIDE SEQUENCE [LARGE SCALE GENOMIC DNA]</scope>
    <source>
        <strain evidence="14">YP-PL-M2</strain>
        <tissue evidence="14">Blood</tissue>
    </source>
</reference>
<dbReference type="PANTHER" id="PTHR10915:SF7">
    <property type="entry name" value="SYNDECAN-3"/>
    <property type="match status" value="1"/>
</dbReference>
<evidence type="ECO:0000313" key="14">
    <source>
        <dbReference type="EMBL" id="TDH00517.1"/>
    </source>
</evidence>
<proteinExistence type="inferred from homology"/>
<feature type="domain" description="Syndecan/Neurexin" evidence="13">
    <location>
        <begin position="104"/>
        <end position="160"/>
    </location>
</feature>
<evidence type="ECO:0000256" key="2">
    <source>
        <dbReference type="ARBA" id="ARBA00005343"/>
    </source>
</evidence>
<dbReference type="GO" id="GO:0016477">
    <property type="term" value="P:cell migration"/>
    <property type="evidence" value="ECO:0007669"/>
    <property type="project" value="TreeGrafter"/>
</dbReference>
<evidence type="ECO:0000256" key="8">
    <source>
        <dbReference type="ARBA" id="ARBA00023180"/>
    </source>
</evidence>
<keyword evidence="12" id="KW-0732">Signal</keyword>
<name>A0A484C9Z1_PERFV</name>
<dbReference type="STRING" id="8167.A0A484C9Z1"/>
<accession>A0A484C9Z1</accession>
<feature type="transmembrane region" description="Helical" evidence="11">
    <location>
        <begin position="111"/>
        <end position="135"/>
    </location>
</feature>
<keyword evidence="5" id="KW-0654">Proteoglycan</keyword>
<dbReference type="GO" id="GO:0016020">
    <property type="term" value="C:membrane"/>
    <property type="evidence" value="ECO:0007669"/>
    <property type="project" value="UniProtKB-SubCell"/>
</dbReference>
<dbReference type="InterPro" id="IPR027789">
    <property type="entry name" value="Syndecan/Neurexin_dom"/>
</dbReference>
<evidence type="ECO:0000313" key="15">
    <source>
        <dbReference type="Proteomes" id="UP000295070"/>
    </source>
</evidence>
<dbReference type="Pfam" id="PF01034">
    <property type="entry name" value="Syndecan"/>
    <property type="match status" value="1"/>
</dbReference>
<keyword evidence="15" id="KW-1185">Reference proteome</keyword>